<comment type="caution">
    <text evidence="2">The sequence shown here is derived from an EMBL/GenBank/DDBJ whole genome shotgun (WGS) entry which is preliminary data.</text>
</comment>
<dbReference type="PANTHER" id="PTHR44103">
    <property type="entry name" value="PROPROTEIN CONVERTASE P"/>
    <property type="match status" value="1"/>
</dbReference>
<proteinExistence type="predicted"/>
<dbReference type="InterPro" id="IPR028994">
    <property type="entry name" value="Integrin_alpha_N"/>
</dbReference>
<dbReference type="EMBL" id="JAHZST010000015">
    <property type="protein sequence ID" value="MBW8185577.1"/>
    <property type="molecule type" value="Genomic_DNA"/>
</dbReference>
<gene>
    <name evidence="2" type="ORF">K0625_18205</name>
</gene>
<dbReference type="InterPro" id="IPR013517">
    <property type="entry name" value="FG-GAP"/>
</dbReference>
<dbReference type="SUPFAM" id="SSF69318">
    <property type="entry name" value="Integrin alpha N-terminal domain"/>
    <property type="match status" value="1"/>
</dbReference>
<dbReference type="Proteomes" id="UP001195963">
    <property type="component" value="Unassembled WGS sequence"/>
</dbReference>
<protein>
    <submittedName>
        <fullName evidence="2">VCBS repeat-containing protein</fullName>
    </submittedName>
</protein>
<dbReference type="PANTHER" id="PTHR44103:SF1">
    <property type="entry name" value="PROPROTEIN CONVERTASE P"/>
    <property type="match status" value="1"/>
</dbReference>
<keyword evidence="1" id="KW-0732">Signal</keyword>
<name>A0ABS7E990_9GAMM</name>
<dbReference type="Gene3D" id="2.130.10.130">
    <property type="entry name" value="Integrin alpha, N-terminal"/>
    <property type="match status" value="2"/>
</dbReference>
<reference evidence="2 3" key="1">
    <citation type="submission" date="2021-07" db="EMBL/GenBank/DDBJ databases">
        <title>Shewanella sp. nov, isolated from SCS.</title>
        <authorList>
            <person name="Cao W.R."/>
        </authorList>
    </citation>
    <scope>NUCLEOTIDE SEQUENCE [LARGE SCALE GENOMIC DNA]</scope>
    <source>
        <strain evidence="2 3">NR704-98</strain>
    </source>
</reference>
<organism evidence="2 3">
    <name type="scientific">Shewanella nanhaiensis</name>
    <dbReference type="NCBI Taxonomy" id="2864872"/>
    <lineage>
        <taxon>Bacteria</taxon>
        <taxon>Pseudomonadati</taxon>
        <taxon>Pseudomonadota</taxon>
        <taxon>Gammaproteobacteria</taxon>
        <taxon>Alteromonadales</taxon>
        <taxon>Shewanellaceae</taxon>
        <taxon>Shewanella</taxon>
    </lineage>
</organism>
<evidence type="ECO:0000313" key="2">
    <source>
        <dbReference type="EMBL" id="MBW8185577.1"/>
    </source>
</evidence>
<dbReference type="Pfam" id="PF13517">
    <property type="entry name" value="FG-GAP_3"/>
    <property type="match status" value="2"/>
</dbReference>
<dbReference type="RefSeq" id="WP_220110987.1">
    <property type="nucleotide sequence ID" value="NZ_JAHZST010000015.1"/>
</dbReference>
<evidence type="ECO:0000313" key="3">
    <source>
        <dbReference type="Proteomes" id="UP001195963"/>
    </source>
</evidence>
<sequence>MGIDKILLTTSVVTLATLFVPQAKADIITLNIEGEGSVNATEANITCNENCVIENDLAENTLVASPSENWEFTGWTGQQCDAGNEVFINKQSSRLSAVSGGAKTLRSADINGDGKEDLAAISLFNGKVITLTNDGSGTFTEKTVEGGLSYPSSLDFYDWDYDGDQDLIVSVYGQSKLKLYSNDGNGDFSFNRDILIEDTKPYAITITDINDDQQADLIVSSFSADISGDLFQLVTSIKSPKTSLFTLQDGEFVLEKTLSDNAAITLDISKSVDSNEFLVIAAEIVTGETVLYKTDESSTTRTVVDTRPASYGAAFGDIDNNGTVDILAAYYRPSVLGLYYNKGDNTFTDMQAITKPSEGVTAAVIADLNSDGYQDVATGEFNNQRFYYFATNSYKDCIVKQGGDISLTAQFAQISNPTPPSTPAPEEDSSSGGGALSWYSLLCALIIALGLANSRQARVQNKI</sequence>
<evidence type="ECO:0000256" key="1">
    <source>
        <dbReference type="ARBA" id="ARBA00022729"/>
    </source>
</evidence>
<accession>A0ABS7E990</accession>
<keyword evidence="3" id="KW-1185">Reference proteome</keyword>